<evidence type="ECO:0000313" key="10">
    <source>
        <dbReference type="EMBL" id="AOT62379.1"/>
    </source>
</evidence>
<evidence type="ECO:0000256" key="4">
    <source>
        <dbReference type="ARBA" id="ARBA00023002"/>
    </source>
</evidence>
<dbReference type="RefSeq" id="WP_237282299.1">
    <property type="nucleotide sequence ID" value="NZ_CP017316.1"/>
</dbReference>
<keyword evidence="4 8" id="KW-0560">Oxidoreductase</keyword>
<protein>
    <submittedName>
        <fullName evidence="10">Pentalenene oxygenase</fullName>
        <ecNumber evidence="10">1.14.13.133</ecNumber>
    </submittedName>
</protein>
<feature type="compositionally biased region" description="Pro residues" evidence="9">
    <location>
        <begin position="60"/>
        <end position="71"/>
    </location>
</feature>
<evidence type="ECO:0000256" key="3">
    <source>
        <dbReference type="ARBA" id="ARBA00022723"/>
    </source>
</evidence>
<feature type="region of interest" description="Disordered" evidence="9">
    <location>
        <begin position="1"/>
        <end position="109"/>
    </location>
</feature>
<dbReference type="SUPFAM" id="SSF48264">
    <property type="entry name" value="Cytochrome P450"/>
    <property type="match status" value="1"/>
</dbReference>
<dbReference type="PROSITE" id="PS00086">
    <property type="entry name" value="CYTOCHROME_P450"/>
    <property type="match status" value="1"/>
</dbReference>
<dbReference type="PATRIC" id="fig|285473.5.peg.5560"/>
<dbReference type="PANTHER" id="PTHR24291:SF50">
    <property type="entry name" value="BIFUNCTIONAL ALBAFLAVENONE MONOOXYGENASE_TERPENE SYNTHASE"/>
    <property type="match status" value="1"/>
</dbReference>
<keyword evidence="11" id="KW-1185">Reference proteome</keyword>
<evidence type="ECO:0000256" key="7">
    <source>
        <dbReference type="PIRSR" id="PIRSR602403-1"/>
    </source>
</evidence>
<dbReference type="EC" id="1.14.13.133" evidence="10"/>
<keyword evidence="2 7" id="KW-0349">Heme</keyword>
<dbReference type="AlphaFoldDB" id="A0A1D8GAA1"/>
<evidence type="ECO:0000256" key="5">
    <source>
        <dbReference type="ARBA" id="ARBA00023004"/>
    </source>
</evidence>
<keyword evidence="5 7" id="KW-0408">Iron</keyword>
<dbReference type="PRINTS" id="PR00385">
    <property type="entry name" value="P450"/>
</dbReference>
<accession>A0A1D8GAA1</accession>
<dbReference type="EMBL" id="CP017316">
    <property type="protein sequence ID" value="AOT62379.1"/>
    <property type="molecule type" value="Genomic_DNA"/>
</dbReference>
<proteinExistence type="inferred from homology"/>
<feature type="compositionally biased region" description="Pro residues" evidence="9">
    <location>
        <begin position="83"/>
        <end position="104"/>
    </location>
</feature>
<evidence type="ECO:0000256" key="1">
    <source>
        <dbReference type="ARBA" id="ARBA00010617"/>
    </source>
</evidence>
<dbReference type="InterPro" id="IPR002403">
    <property type="entry name" value="Cyt_P450_E_grp-IV"/>
</dbReference>
<dbReference type="GO" id="GO:0016705">
    <property type="term" value="F:oxidoreductase activity, acting on paired donors, with incorporation or reduction of molecular oxygen"/>
    <property type="evidence" value="ECO:0007669"/>
    <property type="project" value="InterPro"/>
</dbReference>
<evidence type="ECO:0000313" key="11">
    <source>
        <dbReference type="Proteomes" id="UP000095349"/>
    </source>
</evidence>
<feature type="compositionally biased region" description="Basic and acidic residues" evidence="9">
    <location>
        <begin position="9"/>
        <end position="19"/>
    </location>
</feature>
<feature type="binding site" description="axial binding residue" evidence="7">
    <location>
        <position position="492"/>
    </location>
    <ligand>
        <name>heme</name>
        <dbReference type="ChEBI" id="CHEBI:30413"/>
    </ligand>
    <ligandPart>
        <name>Fe</name>
        <dbReference type="ChEBI" id="CHEBI:18248"/>
    </ligandPart>
</feature>
<feature type="compositionally biased region" description="Pro residues" evidence="9">
    <location>
        <begin position="34"/>
        <end position="51"/>
    </location>
</feature>
<reference evidence="10 11" key="1">
    <citation type="submission" date="2016-09" db="EMBL/GenBank/DDBJ databases">
        <title>Streptomyces rubrolavendulae MJM4426 Genome sequencing and assembly.</title>
        <authorList>
            <person name="Kim J.-G."/>
        </authorList>
    </citation>
    <scope>NUCLEOTIDE SEQUENCE [LARGE SCALE GENOMIC DNA]</scope>
    <source>
        <strain evidence="10 11">MJM4426</strain>
    </source>
</reference>
<dbReference type="InterPro" id="IPR036396">
    <property type="entry name" value="Cyt_P450_sf"/>
</dbReference>
<comment type="similarity">
    <text evidence="1 8">Belongs to the cytochrome P450 family.</text>
</comment>
<dbReference type="Pfam" id="PF00067">
    <property type="entry name" value="p450"/>
    <property type="match status" value="1"/>
</dbReference>
<dbReference type="CDD" id="cd11049">
    <property type="entry name" value="CYP170A1-like"/>
    <property type="match status" value="1"/>
</dbReference>
<feature type="compositionally biased region" description="Low complexity" evidence="9">
    <location>
        <begin position="20"/>
        <end position="33"/>
    </location>
</feature>
<dbReference type="GO" id="GO:0004497">
    <property type="term" value="F:monooxygenase activity"/>
    <property type="evidence" value="ECO:0007669"/>
    <property type="project" value="UniProtKB-KW"/>
</dbReference>
<dbReference type="PRINTS" id="PR00465">
    <property type="entry name" value="EP450IV"/>
</dbReference>
<evidence type="ECO:0000256" key="6">
    <source>
        <dbReference type="ARBA" id="ARBA00023033"/>
    </source>
</evidence>
<dbReference type="InterPro" id="IPR001128">
    <property type="entry name" value="Cyt_P450"/>
</dbReference>
<gene>
    <name evidence="10" type="primary">ptlI_4</name>
    <name evidence="10" type="ORF">A4G23_05275</name>
</gene>
<dbReference type="PANTHER" id="PTHR24291">
    <property type="entry name" value="CYTOCHROME P450 FAMILY 4"/>
    <property type="match status" value="1"/>
</dbReference>
<dbReference type="STRING" id="285473.A4G23_05275"/>
<name>A0A1D8GAA1_9ACTN</name>
<dbReference type="InterPro" id="IPR050196">
    <property type="entry name" value="Cytochrome_P450_Monoox"/>
</dbReference>
<dbReference type="GO" id="GO:0020037">
    <property type="term" value="F:heme binding"/>
    <property type="evidence" value="ECO:0007669"/>
    <property type="project" value="InterPro"/>
</dbReference>
<comment type="cofactor">
    <cofactor evidence="7">
        <name>heme</name>
        <dbReference type="ChEBI" id="CHEBI:30413"/>
    </cofactor>
</comment>
<evidence type="ECO:0000256" key="2">
    <source>
        <dbReference type="ARBA" id="ARBA00022617"/>
    </source>
</evidence>
<keyword evidence="3 7" id="KW-0479">Metal-binding</keyword>
<sequence>MTRTSPGHAGDHAPGDPRDGTGATPPGATGPGRAPRPGPVPPGGSAPPEAAPPGRAAPPEAAPPEAAPPPEAGRGRAPSGEAAPPPEAPPVTPAPPPRPAPPGRAPMAPGRLPVLGHALRLSRGPIAFLESLRDVGPVVRVDLGGWPLHVLTEPALIHTVLVGEAHAYGRGRIFEKLRPLFGNGIATTDGAFHRKQRRLMQPAFQRTRVSRYAELMCREADAMAAGWTAGQEVRVDREMRRFALSAVAGMIFSGDVDQPAVREVHRSFPIILEGMLVRTVMPKAFDRLPIPLNRRFDAAAARLRAIIDEVVAAYGPEDRGRDDLISLLLASTDPETGETMSAEQVRDELITILFGGTETASTTLAWIFHELARHPEVEERVHAEVDAVVGDRPVTPADLPALTYTKRVFEESLRLHSPLLFTRRPLTPVTLGGVGIPAGAEIAYSPYALHRDPELFPDPTAFDTERWDGTDPHRAVPRLESFIPFGAGQHKCIGDAFAVAEILTAVASVARRWRLTPVPGHTVKEVPAGIPLPDALPMVVTARS</sequence>
<dbReference type="GO" id="GO:0005506">
    <property type="term" value="F:iron ion binding"/>
    <property type="evidence" value="ECO:0007669"/>
    <property type="project" value="InterPro"/>
</dbReference>
<organism evidence="10 11">
    <name type="scientific">Streptomyces rubrolavendulae</name>
    <dbReference type="NCBI Taxonomy" id="285473"/>
    <lineage>
        <taxon>Bacteria</taxon>
        <taxon>Bacillati</taxon>
        <taxon>Actinomycetota</taxon>
        <taxon>Actinomycetes</taxon>
        <taxon>Kitasatosporales</taxon>
        <taxon>Streptomycetaceae</taxon>
        <taxon>Streptomyces</taxon>
    </lineage>
</organism>
<dbReference type="Proteomes" id="UP000095349">
    <property type="component" value="Chromosome"/>
</dbReference>
<evidence type="ECO:0000256" key="8">
    <source>
        <dbReference type="RuleBase" id="RU000461"/>
    </source>
</evidence>
<keyword evidence="6 8" id="KW-0503">Monooxygenase</keyword>
<dbReference type="InterPro" id="IPR017972">
    <property type="entry name" value="Cyt_P450_CS"/>
</dbReference>
<evidence type="ECO:0000256" key="9">
    <source>
        <dbReference type="SAM" id="MobiDB-lite"/>
    </source>
</evidence>
<dbReference type="KEGG" id="srn:A4G23_05275"/>
<dbReference type="Gene3D" id="1.10.630.10">
    <property type="entry name" value="Cytochrome P450"/>
    <property type="match status" value="1"/>
</dbReference>